<evidence type="ECO:0000256" key="2">
    <source>
        <dbReference type="ARBA" id="ARBA00010794"/>
    </source>
</evidence>
<keyword evidence="9 10" id="KW-0472">Membrane</keyword>
<evidence type="ECO:0000256" key="8">
    <source>
        <dbReference type="ARBA" id="ARBA00022989"/>
    </source>
</evidence>
<keyword evidence="12" id="KW-1185">Reference proteome</keyword>
<protein>
    <recommendedName>
        <fullName evidence="3">dolichol kinase</fullName>
        <ecNumber evidence="3">2.7.1.108</ecNumber>
    </recommendedName>
</protein>
<evidence type="ECO:0000256" key="10">
    <source>
        <dbReference type="SAM" id="Phobius"/>
    </source>
</evidence>
<dbReference type="InterPro" id="IPR032974">
    <property type="entry name" value="Polypren_kinase"/>
</dbReference>
<dbReference type="PROSITE" id="PS51257">
    <property type="entry name" value="PROKAR_LIPOPROTEIN"/>
    <property type="match status" value="1"/>
</dbReference>
<keyword evidence="5 10" id="KW-0812">Transmembrane</keyword>
<dbReference type="AlphaFoldDB" id="A0A5B6WXD1"/>
<dbReference type="Proteomes" id="UP000325315">
    <property type="component" value="Unassembled WGS sequence"/>
</dbReference>
<evidence type="ECO:0000313" key="12">
    <source>
        <dbReference type="Proteomes" id="UP000325315"/>
    </source>
</evidence>
<comment type="subcellular location">
    <subcellularLocation>
        <location evidence="1">Endoplasmic reticulum membrane</location>
        <topology evidence="1">Multi-pass membrane protein</topology>
    </subcellularLocation>
</comment>
<keyword evidence="4" id="KW-0808">Transferase</keyword>
<evidence type="ECO:0000256" key="4">
    <source>
        <dbReference type="ARBA" id="ARBA00022679"/>
    </source>
</evidence>
<keyword evidence="6 11" id="KW-0418">Kinase</keyword>
<feature type="transmembrane region" description="Helical" evidence="10">
    <location>
        <begin position="21"/>
        <end position="47"/>
    </location>
</feature>
<accession>A0A5B6WXD1</accession>
<evidence type="ECO:0000256" key="9">
    <source>
        <dbReference type="ARBA" id="ARBA00023136"/>
    </source>
</evidence>
<evidence type="ECO:0000256" key="6">
    <source>
        <dbReference type="ARBA" id="ARBA00022777"/>
    </source>
</evidence>
<dbReference type="GO" id="GO:0005789">
    <property type="term" value="C:endoplasmic reticulum membrane"/>
    <property type="evidence" value="ECO:0007669"/>
    <property type="project" value="UniProtKB-SubCell"/>
</dbReference>
<dbReference type="OrthoDB" id="377083at2759"/>
<evidence type="ECO:0000313" key="11">
    <source>
        <dbReference type="EMBL" id="KAA3485724.1"/>
    </source>
</evidence>
<name>A0A5B6WXD1_9ROSI</name>
<keyword evidence="7" id="KW-0256">Endoplasmic reticulum</keyword>
<comment type="caution">
    <text evidence="11">The sequence shown here is derived from an EMBL/GenBank/DDBJ whole genome shotgun (WGS) entry which is preliminary data.</text>
</comment>
<keyword evidence="8 10" id="KW-1133">Transmembrane helix</keyword>
<dbReference type="GO" id="GO:0004168">
    <property type="term" value="F:dolichol kinase activity"/>
    <property type="evidence" value="ECO:0007669"/>
    <property type="project" value="UniProtKB-EC"/>
</dbReference>
<dbReference type="EMBL" id="SMMG02000001">
    <property type="protein sequence ID" value="KAA3485724.1"/>
    <property type="molecule type" value="Genomic_DNA"/>
</dbReference>
<proteinExistence type="inferred from homology"/>
<comment type="similarity">
    <text evidence="2">Belongs to the polyprenol kinase family.</text>
</comment>
<organism evidence="11 12">
    <name type="scientific">Gossypium australe</name>
    <dbReference type="NCBI Taxonomy" id="47621"/>
    <lineage>
        <taxon>Eukaryota</taxon>
        <taxon>Viridiplantae</taxon>
        <taxon>Streptophyta</taxon>
        <taxon>Embryophyta</taxon>
        <taxon>Tracheophyta</taxon>
        <taxon>Spermatophyta</taxon>
        <taxon>Magnoliopsida</taxon>
        <taxon>eudicotyledons</taxon>
        <taxon>Gunneridae</taxon>
        <taxon>Pentapetalae</taxon>
        <taxon>rosids</taxon>
        <taxon>malvids</taxon>
        <taxon>Malvales</taxon>
        <taxon>Malvaceae</taxon>
        <taxon>Malvoideae</taxon>
        <taxon>Gossypium</taxon>
    </lineage>
</organism>
<evidence type="ECO:0000256" key="3">
    <source>
        <dbReference type="ARBA" id="ARBA00012132"/>
    </source>
</evidence>
<sequence length="86" mass="9255">MVGHKYGVLRWSKTGKKTIEGTAAGIISVLAACSVLLPLLASTGYILTQHWFPLLIAVTTSGLLEAYTAQLDNAFIPLVFYSLLCL</sequence>
<gene>
    <name evidence="11" type="ORF">EPI10_029719</name>
</gene>
<dbReference type="PANTHER" id="PTHR13205:SF15">
    <property type="entry name" value="DOLICHOL KINASE"/>
    <property type="match status" value="1"/>
</dbReference>
<dbReference type="GO" id="GO:0043048">
    <property type="term" value="P:dolichyl monophosphate biosynthetic process"/>
    <property type="evidence" value="ECO:0007669"/>
    <property type="project" value="TreeGrafter"/>
</dbReference>
<dbReference type="EC" id="2.7.1.108" evidence="3"/>
<evidence type="ECO:0000256" key="5">
    <source>
        <dbReference type="ARBA" id="ARBA00022692"/>
    </source>
</evidence>
<evidence type="ECO:0000256" key="7">
    <source>
        <dbReference type="ARBA" id="ARBA00022824"/>
    </source>
</evidence>
<evidence type="ECO:0000256" key="1">
    <source>
        <dbReference type="ARBA" id="ARBA00004477"/>
    </source>
</evidence>
<reference evidence="11" key="1">
    <citation type="submission" date="2019-08" db="EMBL/GenBank/DDBJ databases">
        <authorList>
            <person name="Liu F."/>
        </authorList>
    </citation>
    <scope>NUCLEOTIDE SEQUENCE [LARGE SCALE GENOMIC DNA]</scope>
    <source>
        <strain evidence="11">PA1801</strain>
        <tissue evidence="11">Leaf</tissue>
    </source>
</reference>
<dbReference type="PANTHER" id="PTHR13205">
    <property type="entry name" value="TRANSMEMBRANE PROTEIN 15-RELATED"/>
    <property type="match status" value="1"/>
</dbReference>